<name>A0A4Z1NSU0_9PEZI</name>
<keyword evidence="4" id="KW-0677">Repeat</keyword>
<dbReference type="Proteomes" id="UP000298493">
    <property type="component" value="Unassembled WGS sequence"/>
</dbReference>
<dbReference type="GO" id="GO:0045504">
    <property type="term" value="F:dynein heavy chain binding"/>
    <property type="evidence" value="ECO:0007669"/>
    <property type="project" value="TreeGrafter"/>
</dbReference>
<dbReference type="Gene3D" id="2.130.10.10">
    <property type="entry name" value="YVTN repeat-like/Quinoprotein amine dehydrogenase"/>
    <property type="match status" value="2"/>
</dbReference>
<feature type="compositionally biased region" description="Low complexity" evidence="6">
    <location>
        <begin position="76"/>
        <end position="94"/>
    </location>
</feature>
<dbReference type="Pfam" id="PF00400">
    <property type="entry name" value="WD40"/>
    <property type="match status" value="2"/>
</dbReference>
<evidence type="ECO:0000256" key="5">
    <source>
        <dbReference type="PROSITE-ProRule" id="PRU00221"/>
    </source>
</evidence>
<dbReference type="InterPro" id="IPR001680">
    <property type="entry name" value="WD40_rpt"/>
</dbReference>
<gene>
    <name evidence="7" type="ORF">E6O75_ATG11470</name>
</gene>
<dbReference type="GO" id="GO:0010970">
    <property type="term" value="P:transport along microtubule"/>
    <property type="evidence" value="ECO:0007669"/>
    <property type="project" value="TreeGrafter"/>
</dbReference>
<evidence type="ECO:0000256" key="2">
    <source>
        <dbReference type="ARBA" id="ARBA00022490"/>
    </source>
</evidence>
<evidence type="ECO:0000256" key="3">
    <source>
        <dbReference type="ARBA" id="ARBA00022574"/>
    </source>
</evidence>
<dbReference type="STRING" id="86259.A0A4Z1NSU0"/>
<dbReference type="PROSITE" id="PS50082">
    <property type="entry name" value="WD_REPEATS_2"/>
    <property type="match status" value="1"/>
</dbReference>
<comment type="subcellular location">
    <subcellularLocation>
        <location evidence="1">Cytoplasm</location>
    </subcellularLocation>
</comment>
<dbReference type="FunFam" id="2.130.10.10:FF:000414">
    <property type="entry name" value="Cytoplasmic dynein intermediate chain"/>
    <property type="match status" value="1"/>
</dbReference>
<feature type="compositionally biased region" description="Low complexity" evidence="6">
    <location>
        <begin position="103"/>
        <end position="117"/>
    </location>
</feature>
<comment type="caution">
    <text evidence="7">The sequence shown here is derived from an EMBL/GenBank/DDBJ whole genome shotgun (WGS) entry which is preliminary data.</text>
</comment>
<dbReference type="PANTHER" id="PTHR12442">
    <property type="entry name" value="DYNEIN INTERMEDIATE CHAIN"/>
    <property type="match status" value="1"/>
</dbReference>
<dbReference type="InterPro" id="IPR015943">
    <property type="entry name" value="WD40/YVTN_repeat-like_dom_sf"/>
</dbReference>
<organism evidence="7 8">
    <name type="scientific">Venturia nashicola</name>
    <dbReference type="NCBI Taxonomy" id="86259"/>
    <lineage>
        <taxon>Eukaryota</taxon>
        <taxon>Fungi</taxon>
        <taxon>Dikarya</taxon>
        <taxon>Ascomycota</taxon>
        <taxon>Pezizomycotina</taxon>
        <taxon>Dothideomycetes</taxon>
        <taxon>Pleosporomycetidae</taxon>
        <taxon>Venturiales</taxon>
        <taxon>Venturiaceae</taxon>
        <taxon>Venturia</taxon>
    </lineage>
</organism>
<proteinExistence type="predicted"/>
<evidence type="ECO:0000313" key="7">
    <source>
        <dbReference type="EMBL" id="TID16352.1"/>
    </source>
</evidence>
<keyword evidence="3 5" id="KW-0853">WD repeat</keyword>
<reference evidence="7 8" key="1">
    <citation type="submission" date="2019-04" db="EMBL/GenBank/DDBJ databases">
        <title>High contiguity whole genome sequence and gene annotation resource for two Venturia nashicola isolates.</title>
        <authorList>
            <person name="Prokchorchik M."/>
            <person name="Won K."/>
            <person name="Lee Y."/>
            <person name="Choi E.D."/>
            <person name="Segonzac C."/>
            <person name="Sohn K.H."/>
        </authorList>
    </citation>
    <scope>NUCLEOTIDE SEQUENCE [LARGE SCALE GENOMIC DNA]</scope>
    <source>
        <strain evidence="7 8">PRI2</strain>
    </source>
</reference>
<feature type="repeat" description="WD" evidence="5">
    <location>
        <begin position="465"/>
        <end position="505"/>
    </location>
</feature>
<feature type="compositionally biased region" description="Polar residues" evidence="6">
    <location>
        <begin position="38"/>
        <end position="48"/>
    </location>
</feature>
<dbReference type="GO" id="GO:0005868">
    <property type="term" value="C:cytoplasmic dynein complex"/>
    <property type="evidence" value="ECO:0007669"/>
    <property type="project" value="TreeGrafter"/>
</dbReference>
<feature type="region of interest" description="Disordered" evidence="6">
    <location>
        <begin position="24"/>
        <end position="149"/>
    </location>
</feature>
<dbReference type="GO" id="GO:0005737">
    <property type="term" value="C:cytoplasm"/>
    <property type="evidence" value="ECO:0007669"/>
    <property type="project" value="UniProtKB-SubCell"/>
</dbReference>
<dbReference type="EMBL" id="SNSC02000018">
    <property type="protein sequence ID" value="TID16352.1"/>
    <property type="molecule type" value="Genomic_DNA"/>
</dbReference>
<feature type="compositionally biased region" description="Basic and acidic residues" evidence="6">
    <location>
        <begin position="130"/>
        <end position="149"/>
    </location>
</feature>
<dbReference type="SUPFAM" id="SSF50978">
    <property type="entry name" value="WD40 repeat-like"/>
    <property type="match status" value="1"/>
</dbReference>
<evidence type="ECO:0000313" key="8">
    <source>
        <dbReference type="Proteomes" id="UP000298493"/>
    </source>
</evidence>
<dbReference type="InterPro" id="IPR050687">
    <property type="entry name" value="Dynein_IC"/>
</dbReference>
<dbReference type="PANTHER" id="PTHR12442:SF22">
    <property type="entry name" value="CYTOPLASMIC DYNEIN 1 INTERMEDIATE CHAIN-RELATED"/>
    <property type="match status" value="1"/>
</dbReference>
<feature type="compositionally biased region" description="Basic and acidic residues" evidence="6">
    <location>
        <begin position="24"/>
        <end position="37"/>
    </location>
</feature>
<evidence type="ECO:0000256" key="4">
    <source>
        <dbReference type="ARBA" id="ARBA00022737"/>
    </source>
</evidence>
<evidence type="ECO:0000256" key="6">
    <source>
        <dbReference type="SAM" id="MobiDB-lite"/>
    </source>
</evidence>
<protein>
    <submittedName>
        <fullName evidence="7">WD40 repeat-like protein</fullName>
    </submittedName>
</protein>
<dbReference type="SMART" id="SM00320">
    <property type="entry name" value="WD40"/>
    <property type="match status" value="5"/>
</dbReference>
<dbReference type="InterPro" id="IPR036322">
    <property type="entry name" value="WD40_repeat_dom_sf"/>
</dbReference>
<evidence type="ECO:0000256" key="1">
    <source>
        <dbReference type="ARBA" id="ARBA00004496"/>
    </source>
</evidence>
<sequence>MDAAAIRREEILAKKNKLEELRRARAARDQELRKSKQDATTGTGTIAQPTPAREVDKLLESVLGVDISRPATPRISSSSGPPTTYTTSATQTLSVSPPVTVYEQPSEPSSEAPPKQEIITYDQGVQTEDWDQKGPDDNDTQSPERSEELRNKLRQEIEEELKASIQPKEAYVTTGISKEEERFPARQLTNEELEAVTASKEFQDFLDQSTKVIERALDEEYDLLTDYAHGKANLDDDDESYGGRGRRGRRVKESHQFWDERWSKKRMISDIDFSPYYPELLLAAYTKNPTAHNDPVGLVQVWNDKMRSRPEHTFHASSDILAAKFSPFHPNLIVGGCYSGQVVLWDTRSKSPLPVQKTPLTGSGHTHPVYSINIVGTQNANTIMSCSTDGVVCGWSVDMLAQPQEYLELLAPSPNKTEDVAPLCMAFPKADPTYFLAGTEEGTIFACDRYERAGAKAGIDARIRYSGHAAPVMSLDFHPAHGQIDLGDLVLSASMDWSAKLWHVRPPAATGGAASGSAHIQGPVLDFSREDLVFDTKWSPTRPGIFALVDGAGMLEIWDLNADIEVPVQRVGTSDKLGGGAYRKRSLNRVAWERIEGKRVAVGGLDGVVTVFEVGHELGGIKAEPEEWTGVKKIVGKIEAQAIAKAVVNGK</sequence>
<accession>A0A4Z1NSU0</accession>
<keyword evidence="2" id="KW-0963">Cytoplasm</keyword>
<dbReference type="AlphaFoldDB" id="A0A4Z1NSU0"/>
<keyword evidence="8" id="KW-1185">Reference proteome</keyword>
<dbReference type="GO" id="GO:0045503">
    <property type="term" value="F:dynein light chain binding"/>
    <property type="evidence" value="ECO:0007669"/>
    <property type="project" value="TreeGrafter"/>
</dbReference>